<sequence length="305" mass="33672">MPRSKRRNQALKHALDSCTEADIAFNGMIRKMHHTGDIYSRDTISQKLQPWRGPVNARRAYRKKLKWLQRNIGNDSSDIDAGRALISVYAATVTSLPAGNGSLEGFSSNELPVDFNTDQVWETTYGKVVLRPREAALRFAHDVCSDTMPQCARLWVDGSCVGSWAASAAVCKYKAKGTPTWTETTRTPQRTKCFDANESELSELSAIGLALETALQMKEDGVRLDKVLIFSDSRHALHDLVKPERAISSTVRQSLARHVLERAEDITAAGMTVETHWVPGHAGMIGNKKAHNAAKRAARNSGAYP</sequence>
<evidence type="ECO:0000313" key="1">
    <source>
        <dbReference type="EMBL" id="KAK3060958.1"/>
    </source>
</evidence>
<protein>
    <submittedName>
        <fullName evidence="1">Uncharacterized protein</fullName>
    </submittedName>
</protein>
<dbReference type="Proteomes" id="UP001186974">
    <property type="component" value="Unassembled WGS sequence"/>
</dbReference>
<name>A0ACC3D2Q6_9PEZI</name>
<proteinExistence type="predicted"/>
<keyword evidence="2" id="KW-1185">Reference proteome</keyword>
<gene>
    <name evidence="1" type="ORF">LTS18_007329</name>
</gene>
<accession>A0ACC3D2Q6</accession>
<evidence type="ECO:0000313" key="2">
    <source>
        <dbReference type="Proteomes" id="UP001186974"/>
    </source>
</evidence>
<reference evidence="1" key="1">
    <citation type="submission" date="2024-09" db="EMBL/GenBank/DDBJ databases">
        <title>Black Yeasts Isolated from many extreme environments.</title>
        <authorList>
            <person name="Coleine C."/>
            <person name="Stajich J.E."/>
            <person name="Selbmann L."/>
        </authorList>
    </citation>
    <scope>NUCLEOTIDE SEQUENCE</scope>
    <source>
        <strain evidence="1">CCFEE 5737</strain>
    </source>
</reference>
<comment type="caution">
    <text evidence="1">The sequence shown here is derived from an EMBL/GenBank/DDBJ whole genome shotgun (WGS) entry which is preliminary data.</text>
</comment>
<organism evidence="1 2">
    <name type="scientific">Coniosporium uncinatum</name>
    <dbReference type="NCBI Taxonomy" id="93489"/>
    <lineage>
        <taxon>Eukaryota</taxon>
        <taxon>Fungi</taxon>
        <taxon>Dikarya</taxon>
        <taxon>Ascomycota</taxon>
        <taxon>Pezizomycotina</taxon>
        <taxon>Dothideomycetes</taxon>
        <taxon>Dothideomycetes incertae sedis</taxon>
        <taxon>Coniosporium</taxon>
    </lineage>
</organism>
<dbReference type="EMBL" id="JAWDJW010008170">
    <property type="protein sequence ID" value="KAK3060958.1"/>
    <property type="molecule type" value="Genomic_DNA"/>
</dbReference>